<feature type="transmembrane region" description="Helical" evidence="4">
    <location>
        <begin position="162"/>
        <end position="188"/>
    </location>
</feature>
<dbReference type="EMBL" id="RZNH01000002">
    <property type="protein sequence ID" value="NOU58553.1"/>
    <property type="molecule type" value="Genomic_DNA"/>
</dbReference>
<dbReference type="Pfam" id="PF07690">
    <property type="entry name" value="MFS_1"/>
    <property type="match status" value="1"/>
</dbReference>
<feature type="transmembrane region" description="Helical" evidence="4">
    <location>
        <begin position="346"/>
        <end position="368"/>
    </location>
</feature>
<dbReference type="InterPro" id="IPR050327">
    <property type="entry name" value="Proton-linked_MCT"/>
</dbReference>
<keyword evidence="7" id="KW-1185">Reference proteome</keyword>
<evidence type="ECO:0000313" key="7">
    <source>
        <dbReference type="Proteomes" id="UP000732105"/>
    </source>
</evidence>
<evidence type="ECO:0000256" key="4">
    <source>
        <dbReference type="SAM" id="Phobius"/>
    </source>
</evidence>
<name>A0ABX1WRJ6_9BACT</name>
<gene>
    <name evidence="6" type="ORF">ELS83_01895</name>
</gene>
<dbReference type="PANTHER" id="PTHR11360">
    <property type="entry name" value="MONOCARBOXYLATE TRANSPORTER"/>
    <property type="match status" value="1"/>
</dbReference>
<keyword evidence="2 4" id="KW-1133">Transmembrane helix</keyword>
<dbReference type="InterPro" id="IPR020846">
    <property type="entry name" value="MFS_dom"/>
</dbReference>
<evidence type="ECO:0000313" key="6">
    <source>
        <dbReference type="EMBL" id="NOU58553.1"/>
    </source>
</evidence>
<feature type="domain" description="Major facilitator superfamily (MFS) profile" evidence="5">
    <location>
        <begin position="21"/>
        <end position="431"/>
    </location>
</feature>
<dbReference type="PROSITE" id="PS50850">
    <property type="entry name" value="MFS"/>
    <property type="match status" value="1"/>
</dbReference>
<feature type="transmembrane region" description="Helical" evidence="4">
    <location>
        <begin position="322"/>
        <end position="340"/>
    </location>
</feature>
<feature type="transmembrane region" description="Helical" evidence="4">
    <location>
        <begin position="255"/>
        <end position="280"/>
    </location>
</feature>
<reference evidence="6 7" key="1">
    <citation type="submission" date="2018-12" db="EMBL/GenBank/DDBJ databases">
        <title>Marinifilum JC070 sp. nov., a marine bacterium isolated from Yongle Blue Hole in the South China Sea.</title>
        <authorList>
            <person name="Fu T."/>
        </authorList>
    </citation>
    <scope>NUCLEOTIDE SEQUENCE [LARGE SCALE GENOMIC DNA]</scope>
    <source>
        <strain evidence="6 7">JC070</strain>
    </source>
</reference>
<evidence type="ECO:0000256" key="3">
    <source>
        <dbReference type="ARBA" id="ARBA00023136"/>
    </source>
</evidence>
<feature type="transmembrane region" description="Helical" evidence="4">
    <location>
        <begin position="122"/>
        <end position="141"/>
    </location>
</feature>
<keyword evidence="3 4" id="KW-0472">Membrane</keyword>
<dbReference type="InterPro" id="IPR011701">
    <property type="entry name" value="MFS"/>
</dbReference>
<protein>
    <submittedName>
        <fullName evidence="6">MFS transporter</fullName>
    </submittedName>
</protein>
<dbReference type="Gene3D" id="1.20.1250.20">
    <property type="entry name" value="MFS general substrate transporter like domains"/>
    <property type="match status" value="2"/>
</dbReference>
<dbReference type="SUPFAM" id="SSF103473">
    <property type="entry name" value="MFS general substrate transporter"/>
    <property type="match status" value="1"/>
</dbReference>
<organism evidence="6 7">
    <name type="scientific">Marinifilum caeruleilacunae</name>
    <dbReference type="NCBI Taxonomy" id="2499076"/>
    <lineage>
        <taxon>Bacteria</taxon>
        <taxon>Pseudomonadati</taxon>
        <taxon>Bacteroidota</taxon>
        <taxon>Bacteroidia</taxon>
        <taxon>Marinilabiliales</taxon>
        <taxon>Marinifilaceae</taxon>
    </lineage>
</organism>
<evidence type="ECO:0000256" key="1">
    <source>
        <dbReference type="ARBA" id="ARBA00022692"/>
    </source>
</evidence>
<evidence type="ECO:0000259" key="5">
    <source>
        <dbReference type="PROSITE" id="PS50850"/>
    </source>
</evidence>
<keyword evidence="1 4" id="KW-0812">Transmembrane</keyword>
<proteinExistence type="predicted"/>
<dbReference type="InterPro" id="IPR036259">
    <property type="entry name" value="MFS_trans_sf"/>
</dbReference>
<evidence type="ECO:0000256" key="2">
    <source>
        <dbReference type="ARBA" id="ARBA00022989"/>
    </source>
</evidence>
<feature type="transmembrane region" description="Helical" evidence="4">
    <location>
        <begin position="194"/>
        <end position="214"/>
    </location>
</feature>
<comment type="caution">
    <text evidence="6">The sequence shown here is derived from an EMBL/GenBank/DDBJ whole genome shotgun (WGS) entry which is preliminary data.</text>
</comment>
<sequence>MKRNPNFPFAPAKFPFFYGWVSMAAGTIGVLCSIPGQTIGVSVFTDYLIDELQLSRDALSTAYLIGTVASSSILTYAGKLYDKFGARFTAIFSAIALALTLVLFSFSTGIAGRFSSLSGIKYSIVSFTIVSILFFVLRFSGQGVLTLASRNLIMKWFDKKRGFANSISSAIQSFGFAVAPLFIAMLIAEFNWQNAYLILALLTILFVGFAYIFYRDNPEECGLIPDGKITEESANKNNAFTPSKDYTLKEARNTWVFWIFALSICFSAFFITGFTFNVISIFESVGYSQQKALGVFLPTSVVSILSAFIGNIVSDYTRLQKILGVYLLACLLSALGLAILHIPIGYYVLILGNGVMGGLFAVLASLTWPRFFGKKHLGAISGLSMSLIVFASAVAPLFFSLIFTTTGAYTYAGYISALMVVVLLVFFGKAKNPQLN</sequence>
<feature type="transmembrane region" description="Helical" evidence="4">
    <location>
        <begin position="58"/>
        <end position="78"/>
    </location>
</feature>
<feature type="transmembrane region" description="Helical" evidence="4">
    <location>
        <begin position="16"/>
        <end position="38"/>
    </location>
</feature>
<dbReference type="RefSeq" id="WP_171593820.1">
    <property type="nucleotide sequence ID" value="NZ_RZNH01000002.1"/>
</dbReference>
<feature type="transmembrane region" description="Helical" evidence="4">
    <location>
        <begin position="380"/>
        <end position="402"/>
    </location>
</feature>
<feature type="transmembrane region" description="Helical" evidence="4">
    <location>
        <begin position="90"/>
        <end position="110"/>
    </location>
</feature>
<feature type="transmembrane region" description="Helical" evidence="4">
    <location>
        <begin position="408"/>
        <end position="427"/>
    </location>
</feature>
<dbReference type="PANTHER" id="PTHR11360:SF308">
    <property type="entry name" value="BLL3089 PROTEIN"/>
    <property type="match status" value="1"/>
</dbReference>
<feature type="transmembrane region" description="Helical" evidence="4">
    <location>
        <begin position="292"/>
        <end position="310"/>
    </location>
</feature>
<dbReference type="Proteomes" id="UP000732105">
    <property type="component" value="Unassembled WGS sequence"/>
</dbReference>
<accession>A0ABX1WRJ6</accession>